<protein>
    <submittedName>
        <fullName evidence="1">Uncharacterized protein</fullName>
    </submittedName>
</protein>
<organism evidence="1">
    <name type="scientific">viral metagenome</name>
    <dbReference type="NCBI Taxonomy" id="1070528"/>
    <lineage>
        <taxon>unclassified sequences</taxon>
        <taxon>metagenomes</taxon>
        <taxon>organismal metagenomes</taxon>
    </lineage>
</organism>
<name>A0A6C0KB66_9ZZZZ</name>
<sequence>MTDKTAPIVEALIVSDIQIQQRRLENLIWILRRKFCSLKSYKYGDAITCYRAKEKRLTMLILLAASSTSSFTLGTMNSSAQYFKYIGVGISFVTTIVSGVQKVQNYPDQIDKGAKMAEDWRKISNTINLRLNKMDETDQNGLIGEEEAVNIIGDMKVQDLNYVFPVNKVITETDGNIKTAMKLLDSCVALKISGACTQDGVDTINNKVQNLLNPVIVGDNSAV</sequence>
<proteinExistence type="predicted"/>
<dbReference type="EMBL" id="MN740844">
    <property type="protein sequence ID" value="QHU14643.1"/>
    <property type="molecule type" value="Genomic_DNA"/>
</dbReference>
<reference evidence="1" key="1">
    <citation type="journal article" date="2020" name="Nature">
        <title>Giant virus diversity and host interactions through global metagenomics.</title>
        <authorList>
            <person name="Schulz F."/>
            <person name="Roux S."/>
            <person name="Paez-Espino D."/>
            <person name="Jungbluth S."/>
            <person name="Walsh D.A."/>
            <person name="Denef V.J."/>
            <person name="McMahon K.D."/>
            <person name="Konstantinidis K.T."/>
            <person name="Eloe-Fadrosh E.A."/>
            <person name="Kyrpides N.C."/>
            <person name="Woyke T."/>
        </authorList>
    </citation>
    <scope>NUCLEOTIDE SEQUENCE</scope>
    <source>
        <strain evidence="1">GVMAG-S-1102113-126</strain>
    </source>
</reference>
<evidence type="ECO:0000313" key="1">
    <source>
        <dbReference type="EMBL" id="QHU14643.1"/>
    </source>
</evidence>
<dbReference type="AlphaFoldDB" id="A0A6C0KB66"/>
<accession>A0A6C0KB66</accession>